<sequence>MPDPMTMTLAREHPFDPPASLRDADPIRRLSFPDGHLGWVVSGYAEARQVLSDPRFSARQDLRHMPVRLPIGDQGGPARPGWFVRMDAPDHTRYRRLLTRQFSMRRMTALTPRIEAIVEEHLDAMARQGPPADLVGSFALPIPSLVICELLGVPYAERDHFQAQTGTLLTVGADMEKFQEAVTGLGQFLYGLVRTKRAAPDDDLLSGLTEHPELTDEELTGIAMLLLIAGHETTANMLALGTYALLRDPEQIAVLRADPALVENAVEELLRYLSIIHIGLTRTALEDVEVAGERVAAGETVVVAINEANRDAAHFDDPDRLAVKGSTTGHLAFGHGVHQCLGQQLARIEMRIGFTALLRRFPGLRLAVPPEEVPLRTDMAIYGVHRLPVTW</sequence>
<dbReference type="InterPro" id="IPR017972">
    <property type="entry name" value="Cyt_P450_CS"/>
</dbReference>
<dbReference type="SUPFAM" id="SSF48264">
    <property type="entry name" value="Cytochrome P450"/>
    <property type="match status" value="1"/>
</dbReference>
<protein>
    <submittedName>
        <fullName evidence="4">Cytochrome P450</fullName>
    </submittedName>
</protein>
<dbReference type="RefSeq" id="WP_281901690.1">
    <property type="nucleotide sequence ID" value="NZ_BSDI01000039.1"/>
</dbReference>
<evidence type="ECO:0000256" key="3">
    <source>
        <dbReference type="SAM" id="MobiDB-lite"/>
    </source>
</evidence>
<comment type="caution">
    <text evidence="4">The sequence shown here is derived from an EMBL/GenBank/DDBJ whole genome shotgun (WGS) entry which is preliminary data.</text>
</comment>
<feature type="region of interest" description="Disordered" evidence="3">
    <location>
        <begin position="1"/>
        <end position="23"/>
    </location>
</feature>
<evidence type="ECO:0000313" key="5">
    <source>
        <dbReference type="Proteomes" id="UP001144280"/>
    </source>
</evidence>
<keyword evidence="2" id="KW-0503">Monooxygenase</keyword>
<keyword evidence="2" id="KW-0349">Heme</keyword>
<organism evidence="4 5">
    <name type="scientific">Phytohabitans aurantiacus</name>
    <dbReference type="NCBI Taxonomy" id="3016789"/>
    <lineage>
        <taxon>Bacteria</taxon>
        <taxon>Bacillati</taxon>
        <taxon>Actinomycetota</taxon>
        <taxon>Actinomycetes</taxon>
        <taxon>Micromonosporales</taxon>
        <taxon>Micromonosporaceae</taxon>
    </lineage>
</organism>
<dbReference type="InterPro" id="IPR036396">
    <property type="entry name" value="Cyt_P450_sf"/>
</dbReference>
<dbReference type="Gene3D" id="1.10.630.10">
    <property type="entry name" value="Cytochrome P450"/>
    <property type="match status" value="1"/>
</dbReference>
<dbReference type="PRINTS" id="PR00385">
    <property type="entry name" value="P450"/>
</dbReference>
<dbReference type="Proteomes" id="UP001144280">
    <property type="component" value="Unassembled WGS sequence"/>
</dbReference>
<keyword evidence="2" id="KW-0479">Metal-binding</keyword>
<name>A0ABQ5R2J5_9ACTN</name>
<accession>A0ABQ5R2J5</accession>
<gene>
    <name evidence="4" type="ORF">Pa4123_62750</name>
</gene>
<proteinExistence type="inferred from homology"/>
<keyword evidence="2" id="KW-0408">Iron</keyword>
<dbReference type="PRINTS" id="PR00359">
    <property type="entry name" value="BP450"/>
</dbReference>
<dbReference type="PANTHER" id="PTHR46696:SF1">
    <property type="entry name" value="CYTOCHROME P450 YJIB-RELATED"/>
    <property type="match status" value="1"/>
</dbReference>
<dbReference type="PANTHER" id="PTHR46696">
    <property type="entry name" value="P450, PUTATIVE (EUROFUNG)-RELATED"/>
    <property type="match status" value="1"/>
</dbReference>
<comment type="similarity">
    <text evidence="1 2">Belongs to the cytochrome P450 family.</text>
</comment>
<dbReference type="PROSITE" id="PS00086">
    <property type="entry name" value="CYTOCHROME_P450"/>
    <property type="match status" value="1"/>
</dbReference>
<keyword evidence="2" id="KW-0560">Oxidoreductase</keyword>
<evidence type="ECO:0000256" key="2">
    <source>
        <dbReference type="RuleBase" id="RU000461"/>
    </source>
</evidence>
<dbReference type="CDD" id="cd11030">
    <property type="entry name" value="CYP105-like"/>
    <property type="match status" value="1"/>
</dbReference>
<dbReference type="InterPro" id="IPR002397">
    <property type="entry name" value="Cyt_P450_B"/>
</dbReference>
<dbReference type="Pfam" id="PF00067">
    <property type="entry name" value="p450"/>
    <property type="match status" value="1"/>
</dbReference>
<evidence type="ECO:0000256" key="1">
    <source>
        <dbReference type="ARBA" id="ARBA00010617"/>
    </source>
</evidence>
<keyword evidence="5" id="KW-1185">Reference proteome</keyword>
<reference evidence="4" key="1">
    <citation type="submission" date="2022-12" db="EMBL/GenBank/DDBJ databases">
        <title>New Phytohabitans aurantiacus sp. RD004123 nov., an actinomycete isolated from soil.</title>
        <authorList>
            <person name="Triningsih D.W."/>
            <person name="Harunari E."/>
            <person name="Igarashi Y."/>
        </authorList>
    </citation>
    <scope>NUCLEOTIDE SEQUENCE</scope>
    <source>
        <strain evidence="4">RD004123</strain>
    </source>
</reference>
<dbReference type="EMBL" id="BSDI01000039">
    <property type="protein sequence ID" value="GLI00999.1"/>
    <property type="molecule type" value="Genomic_DNA"/>
</dbReference>
<dbReference type="InterPro" id="IPR001128">
    <property type="entry name" value="Cyt_P450"/>
</dbReference>
<evidence type="ECO:0000313" key="4">
    <source>
        <dbReference type="EMBL" id="GLI00999.1"/>
    </source>
</evidence>